<keyword evidence="1" id="KW-0812">Transmembrane</keyword>
<keyword evidence="1" id="KW-1133">Transmembrane helix</keyword>
<evidence type="ECO:0000313" key="2">
    <source>
        <dbReference type="EMBL" id="AUM62488.1"/>
    </source>
</evidence>
<evidence type="ECO:0000313" key="3">
    <source>
        <dbReference type="Proteomes" id="UP000234790"/>
    </source>
</evidence>
<feature type="transmembrane region" description="Helical" evidence="1">
    <location>
        <begin position="37"/>
        <end position="53"/>
    </location>
</feature>
<dbReference type="Proteomes" id="UP000234790">
    <property type="component" value="Chromosome"/>
</dbReference>
<protein>
    <submittedName>
        <fullName evidence="2">Uncharacterized protein</fullName>
    </submittedName>
</protein>
<dbReference type="AlphaFoldDB" id="A0A2K9LTT8"/>
<dbReference type="Gene3D" id="1.10.1760.20">
    <property type="match status" value="1"/>
</dbReference>
<dbReference type="KEGG" id="smoo:SMONO_v1c02370"/>
<keyword evidence="1" id="KW-0472">Membrane</keyword>
<keyword evidence="3" id="KW-1185">Reference proteome</keyword>
<name>A0A2K9LTT8_SPISQ</name>
<dbReference type="RefSeq" id="WP_101780540.1">
    <property type="nucleotide sequence ID" value="NZ_CP025543.1"/>
</dbReference>
<accession>A0A2K9LTT8</accession>
<dbReference type="NCBIfam" id="NF043064">
    <property type="entry name" value="MMSYN1_0877"/>
    <property type="match status" value="1"/>
</dbReference>
<dbReference type="InterPro" id="IPR053647">
    <property type="entry name" value="Riboflavin_Transporter_RibV"/>
</dbReference>
<feature type="transmembrane region" description="Helical" evidence="1">
    <location>
        <begin position="108"/>
        <end position="132"/>
    </location>
</feature>
<dbReference type="EMBL" id="CP025543">
    <property type="protein sequence ID" value="AUM62488.1"/>
    <property type="molecule type" value="Genomic_DNA"/>
</dbReference>
<feature type="transmembrane region" description="Helical" evidence="1">
    <location>
        <begin position="148"/>
        <end position="171"/>
    </location>
</feature>
<reference evidence="2 3" key="1">
    <citation type="submission" date="2017-12" db="EMBL/GenBank/DDBJ databases">
        <title>Complete genome sequence of Spiroplasma monobiae MQ-1 (ATCC 33825).</title>
        <authorList>
            <person name="Tsai Y.-M."/>
            <person name="Lo W.-S."/>
            <person name="Wu P.-S."/>
            <person name="Cho S.-T."/>
            <person name="Kuo C.-H."/>
        </authorList>
    </citation>
    <scope>NUCLEOTIDE SEQUENCE [LARGE SCALE GENOMIC DNA]</scope>
    <source>
        <strain evidence="2 3">MQ-1</strain>
    </source>
</reference>
<sequence length="233" mass="27177">MEEQYGFWSHKYDFAEINKYNWRLVLKDSYKLDIKKIAFISLLLAFEIVLTIINKYTFGLLLIMNTYTIEMSFFGIMFAYISTNLTYASIICIVSNSIRIVVPGGSDWVGVLAMTLADITFLIVFSITFFFLKKYWLLKVKSENKIKYYLGIVIISGILSIFLTGVFTMSYNDIFVFDLYILIYPDYEKILKESWLLFLLVGFGVTLIKYILNLIFLAVSLKILVKLINKHLF</sequence>
<feature type="transmembrane region" description="Helical" evidence="1">
    <location>
        <begin position="195"/>
        <end position="225"/>
    </location>
</feature>
<evidence type="ECO:0000256" key="1">
    <source>
        <dbReference type="SAM" id="Phobius"/>
    </source>
</evidence>
<gene>
    <name evidence="2" type="ORF">SMONO_v1c02370</name>
</gene>
<organism evidence="2 3">
    <name type="scientific">Spiroplasma monobiae MQ-1</name>
    <dbReference type="NCBI Taxonomy" id="1336748"/>
    <lineage>
        <taxon>Bacteria</taxon>
        <taxon>Bacillati</taxon>
        <taxon>Mycoplasmatota</taxon>
        <taxon>Mollicutes</taxon>
        <taxon>Entomoplasmatales</taxon>
        <taxon>Spiroplasmataceae</taxon>
        <taxon>Spiroplasma</taxon>
    </lineage>
</organism>
<proteinExistence type="predicted"/>
<dbReference type="OrthoDB" id="400886at2"/>